<dbReference type="Proteomes" id="UP000694888">
    <property type="component" value="Unplaced"/>
</dbReference>
<dbReference type="GeneID" id="101849749"/>
<accession>A0ABM0KAV6</accession>
<feature type="compositionally biased region" description="Polar residues" evidence="1">
    <location>
        <begin position="142"/>
        <end position="154"/>
    </location>
</feature>
<feature type="region of interest" description="Disordered" evidence="1">
    <location>
        <begin position="73"/>
        <end position="225"/>
    </location>
</feature>
<evidence type="ECO:0000313" key="2">
    <source>
        <dbReference type="Proteomes" id="UP000694888"/>
    </source>
</evidence>
<reference evidence="3" key="1">
    <citation type="submission" date="2025-08" db="UniProtKB">
        <authorList>
            <consortium name="RefSeq"/>
        </authorList>
    </citation>
    <scope>IDENTIFICATION</scope>
</reference>
<keyword evidence="2" id="KW-1185">Reference proteome</keyword>
<proteinExistence type="predicted"/>
<dbReference type="Pfam" id="PF15261">
    <property type="entry name" value="JHY"/>
    <property type="match status" value="1"/>
</dbReference>
<dbReference type="PANTHER" id="PTHR14726">
    <property type="entry name" value="JHY PROTEIN HOMOLOG"/>
    <property type="match status" value="1"/>
</dbReference>
<feature type="compositionally biased region" description="Basic and acidic residues" evidence="1">
    <location>
        <begin position="93"/>
        <end position="103"/>
    </location>
</feature>
<dbReference type="RefSeq" id="XP_005113155.2">
    <property type="nucleotide sequence ID" value="XM_005113098.2"/>
</dbReference>
<feature type="region of interest" description="Disordered" evidence="1">
    <location>
        <begin position="1"/>
        <end position="37"/>
    </location>
</feature>
<organism evidence="2 3">
    <name type="scientific">Aplysia californica</name>
    <name type="common">California sea hare</name>
    <dbReference type="NCBI Taxonomy" id="6500"/>
    <lineage>
        <taxon>Eukaryota</taxon>
        <taxon>Metazoa</taxon>
        <taxon>Spiralia</taxon>
        <taxon>Lophotrochozoa</taxon>
        <taxon>Mollusca</taxon>
        <taxon>Gastropoda</taxon>
        <taxon>Heterobranchia</taxon>
        <taxon>Euthyneura</taxon>
        <taxon>Tectipleura</taxon>
        <taxon>Aplysiida</taxon>
        <taxon>Aplysioidea</taxon>
        <taxon>Aplysiidae</taxon>
        <taxon>Aplysia</taxon>
    </lineage>
</organism>
<feature type="compositionally biased region" description="Basic and acidic residues" evidence="1">
    <location>
        <begin position="188"/>
        <end position="214"/>
    </location>
</feature>
<feature type="compositionally biased region" description="Pro residues" evidence="1">
    <location>
        <begin position="1"/>
        <end position="11"/>
    </location>
</feature>
<feature type="compositionally biased region" description="Polar residues" evidence="1">
    <location>
        <begin position="165"/>
        <end position="183"/>
    </location>
</feature>
<dbReference type="InterPro" id="IPR027968">
    <property type="entry name" value="JHY"/>
</dbReference>
<name>A0ABM0KAV6_APLCA</name>
<evidence type="ECO:0000313" key="3">
    <source>
        <dbReference type="RefSeq" id="XP_005113155.2"/>
    </source>
</evidence>
<feature type="compositionally biased region" description="Basic and acidic residues" evidence="1">
    <location>
        <begin position="73"/>
        <end position="85"/>
    </location>
</feature>
<sequence>MNPYGKVPPIPRSSEGEHPSSAPPDQGGSYMDSYLREKARQGERPWYRVYGLKDYRKMQKEVRLGTLGPDLDTVEKKERKEKVSRQNEYAKQVMEKNRTELVKKKPPAFPRPKEDDDIINKARVAKEYAKTVPKPTVKAHPTQFNSYELSSEQSPIAKHHKTPSEAGSPTGSQRMLGKSPSQKNNKKPQKEMDVLDIEKLRQRYEEDKQNEALIRRNSATNRDYY</sequence>
<gene>
    <name evidence="3" type="primary">LOC101849749</name>
</gene>
<protein>
    <submittedName>
        <fullName evidence="3">Jhy protein homolog</fullName>
    </submittedName>
</protein>
<feature type="compositionally biased region" description="Basic and acidic residues" evidence="1">
    <location>
        <begin position="111"/>
        <end position="129"/>
    </location>
</feature>
<dbReference type="PANTHER" id="PTHR14726:SF1">
    <property type="entry name" value="JHY PROTEIN HOMOLOG"/>
    <property type="match status" value="1"/>
</dbReference>
<evidence type="ECO:0000256" key="1">
    <source>
        <dbReference type="SAM" id="MobiDB-lite"/>
    </source>
</evidence>